<name>A0A069QE61_HOYLO</name>
<keyword evidence="2" id="KW-1185">Reference proteome</keyword>
<gene>
    <name evidence="1" type="ORF">HMPREF1991_02850</name>
</gene>
<proteinExistence type="predicted"/>
<evidence type="ECO:0000313" key="2">
    <source>
        <dbReference type="Proteomes" id="UP000027442"/>
    </source>
</evidence>
<dbReference type="EMBL" id="JNGW01000121">
    <property type="protein sequence ID" value="KDR51138.1"/>
    <property type="molecule type" value="Genomic_DNA"/>
</dbReference>
<sequence length="151" mass="17385">MLRAVTIVTPTNIAIVSKSNNIIFNLKIYQTTNLMKTYYEKHSLEYDAKVRCFFISCNICTEIFCKYSTKLIFVNTFCLLRHIMDVKERIIGSMRNTINGSLGEVKGYRGQIKKGKNRLVLRCTIYANTLHILASWDDDKGEVSGRVSNRM</sequence>
<evidence type="ECO:0000313" key="1">
    <source>
        <dbReference type="EMBL" id="KDR51138.1"/>
    </source>
</evidence>
<dbReference type="PATRIC" id="fig|1122985.7.peg.2945"/>
<dbReference type="HOGENOM" id="CLU_1729729_0_0_10"/>
<reference evidence="1 2" key="1">
    <citation type="submission" date="2013-08" db="EMBL/GenBank/DDBJ databases">
        <authorList>
            <person name="Weinstock G."/>
            <person name="Sodergren E."/>
            <person name="Wylie T."/>
            <person name="Fulton L."/>
            <person name="Fulton R."/>
            <person name="Fronick C."/>
            <person name="O'Laughlin M."/>
            <person name="Godfrey J."/>
            <person name="Miner T."/>
            <person name="Herter B."/>
            <person name="Appelbaum E."/>
            <person name="Cordes M."/>
            <person name="Lek S."/>
            <person name="Wollam A."/>
            <person name="Pepin K.H."/>
            <person name="Palsikar V.B."/>
            <person name="Mitreva M."/>
            <person name="Wilson R.K."/>
        </authorList>
    </citation>
    <scope>NUCLEOTIDE SEQUENCE [LARGE SCALE GENOMIC DNA]</scope>
    <source>
        <strain evidence="1 2">ATCC 15930</strain>
    </source>
</reference>
<dbReference type="Proteomes" id="UP000027442">
    <property type="component" value="Unassembled WGS sequence"/>
</dbReference>
<dbReference type="AlphaFoldDB" id="A0A069QE61"/>
<accession>A0A069QE61</accession>
<comment type="caution">
    <text evidence="1">The sequence shown here is derived from an EMBL/GenBank/DDBJ whole genome shotgun (WGS) entry which is preliminary data.</text>
</comment>
<organism evidence="1 2">
    <name type="scientific">Hoylesella loescheii DSM 19665 = JCM 12249 = ATCC 15930</name>
    <dbReference type="NCBI Taxonomy" id="1122985"/>
    <lineage>
        <taxon>Bacteria</taxon>
        <taxon>Pseudomonadati</taxon>
        <taxon>Bacteroidota</taxon>
        <taxon>Bacteroidia</taxon>
        <taxon>Bacteroidales</taxon>
        <taxon>Prevotellaceae</taxon>
        <taxon>Hoylesella</taxon>
    </lineage>
</organism>
<protein>
    <submittedName>
        <fullName evidence="1">Uncharacterized protein</fullName>
    </submittedName>
</protein>